<dbReference type="Gene3D" id="3.30.70.890">
    <property type="entry name" value="GHMP kinase, C-terminal domain"/>
    <property type="match status" value="1"/>
</dbReference>
<feature type="domain" description="Diphosphomevalonate decarboxylase-like N-terminal" evidence="2">
    <location>
        <begin position="16"/>
        <end position="84"/>
    </location>
</feature>
<dbReference type="Gene3D" id="3.30.230.10">
    <property type="match status" value="1"/>
</dbReference>
<dbReference type="GO" id="GO:0004163">
    <property type="term" value="F:diphosphomevalonate decarboxylase activity"/>
    <property type="evidence" value="ECO:0007669"/>
    <property type="project" value="TreeGrafter"/>
</dbReference>
<dbReference type="GO" id="GO:0005829">
    <property type="term" value="C:cytosol"/>
    <property type="evidence" value="ECO:0007669"/>
    <property type="project" value="TreeGrafter"/>
</dbReference>
<dbReference type="Proteomes" id="UP000053660">
    <property type="component" value="Unassembled WGS sequence"/>
</dbReference>
<feature type="domain" description="Mvd1 C-terminal" evidence="1">
    <location>
        <begin position="130"/>
        <end position="208"/>
    </location>
</feature>
<keyword evidence="4" id="KW-1185">Reference proteome</keyword>
<dbReference type="AlphaFoldDB" id="A0A0B1SQX3"/>
<proteinExistence type="predicted"/>
<dbReference type="SUPFAM" id="SSF55060">
    <property type="entry name" value="GHMP Kinase, C-terminal domain"/>
    <property type="match status" value="1"/>
</dbReference>
<evidence type="ECO:0000313" key="4">
    <source>
        <dbReference type="Proteomes" id="UP000053660"/>
    </source>
</evidence>
<dbReference type="Pfam" id="PF22700">
    <property type="entry name" value="MVD-like_N"/>
    <property type="match status" value="1"/>
</dbReference>
<dbReference type="PANTHER" id="PTHR10977">
    <property type="entry name" value="DIPHOSPHOMEVALONATE DECARBOXYLASE"/>
    <property type="match status" value="1"/>
</dbReference>
<accession>A0A0B1SQX3</accession>
<dbReference type="Pfam" id="PF18376">
    <property type="entry name" value="MDD_C"/>
    <property type="match status" value="1"/>
</dbReference>
<dbReference type="InterPro" id="IPR041431">
    <property type="entry name" value="Mvd1_C"/>
</dbReference>
<dbReference type="InterPro" id="IPR036554">
    <property type="entry name" value="GHMP_kinase_C_sf"/>
</dbReference>
<dbReference type="OrthoDB" id="10253702at2759"/>
<organism evidence="3 4">
    <name type="scientific">Oesophagostomum dentatum</name>
    <name type="common">Nodular worm</name>
    <dbReference type="NCBI Taxonomy" id="61180"/>
    <lineage>
        <taxon>Eukaryota</taxon>
        <taxon>Metazoa</taxon>
        <taxon>Ecdysozoa</taxon>
        <taxon>Nematoda</taxon>
        <taxon>Chromadorea</taxon>
        <taxon>Rhabditida</taxon>
        <taxon>Rhabditina</taxon>
        <taxon>Rhabditomorpha</taxon>
        <taxon>Strongyloidea</taxon>
        <taxon>Strongylidae</taxon>
        <taxon>Oesophagostomum</taxon>
    </lineage>
</organism>
<dbReference type="PANTHER" id="PTHR10977:SF3">
    <property type="entry name" value="DIPHOSPHOMEVALONATE DECARBOXYLASE"/>
    <property type="match status" value="1"/>
</dbReference>
<dbReference type="SUPFAM" id="SSF54211">
    <property type="entry name" value="Ribosomal protein S5 domain 2-like"/>
    <property type="match status" value="1"/>
</dbReference>
<dbReference type="InterPro" id="IPR014721">
    <property type="entry name" value="Ribsml_uS5_D2-typ_fold_subgr"/>
</dbReference>
<name>A0A0B1SQX3_OESDE</name>
<reference evidence="3 4" key="1">
    <citation type="submission" date="2014-03" db="EMBL/GenBank/DDBJ databases">
        <title>Draft genome of the hookworm Oesophagostomum dentatum.</title>
        <authorList>
            <person name="Mitreva M."/>
        </authorList>
    </citation>
    <scope>NUCLEOTIDE SEQUENCE [LARGE SCALE GENOMIC DNA]</scope>
    <source>
        <strain evidence="3 4">OD-Hann</strain>
    </source>
</reference>
<dbReference type="GO" id="GO:0019287">
    <property type="term" value="P:isopentenyl diphosphate biosynthetic process, mevalonate pathway"/>
    <property type="evidence" value="ECO:0007669"/>
    <property type="project" value="TreeGrafter"/>
</dbReference>
<gene>
    <name evidence="3" type="ORF">OESDEN_13958</name>
</gene>
<dbReference type="EMBL" id="KN560902">
    <property type="protein sequence ID" value="KHJ86296.1"/>
    <property type="molecule type" value="Genomic_DNA"/>
</dbReference>
<evidence type="ECO:0000313" key="3">
    <source>
        <dbReference type="EMBL" id="KHJ86296.1"/>
    </source>
</evidence>
<sequence length="220" mass="24811">MVVYPEDLGSVEVEVPINIALIKYWGKRDEELILPVNSSVSLNIDALVARTRVSCSMSITDSVKINDTVVDLEKNKRFRRCFDGQAARVVVFLADWWSGVQEVKNPVSIVLVNLHLQQVLPEEFWPELRAVIVVLDEAEKEVGSSIGMRRSMETSELLKHRAHAVVPERIKRITLALKERNFDEFARITMADSNQLHAVCLDTFPPLKVSPLFIASTCAL</sequence>
<dbReference type="InterPro" id="IPR020568">
    <property type="entry name" value="Ribosomal_Su5_D2-typ_SF"/>
</dbReference>
<dbReference type="InterPro" id="IPR053859">
    <property type="entry name" value="MVD-like_N"/>
</dbReference>
<protein>
    <submittedName>
        <fullName evidence="3">Putative diphosphomevalonate decarboxylase</fullName>
    </submittedName>
</protein>
<evidence type="ECO:0000259" key="1">
    <source>
        <dbReference type="Pfam" id="PF18376"/>
    </source>
</evidence>
<evidence type="ECO:0000259" key="2">
    <source>
        <dbReference type="Pfam" id="PF22700"/>
    </source>
</evidence>